<dbReference type="AlphaFoldDB" id="A0A4U6D7P8"/>
<dbReference type="Proteomes" id="UP000304900">
    <property type="component" value="Unassembled WGS sequence"/>
</dbReference>
<comment type="caution">
    <text evidence="1">The sequence shown here is derived from an EMBL/GenBank/DDBJ whole genome shotgun (WGS) entry which is preliminary data.</text>
</comment>
<name>A0A4U6D7P8_9BACT</name>
<reference evidence="1 2" key="1">
    <citation type="submission" date="2019-05" db="EMBL/GenBank/DDBJ databases">
        <title>Dyadobacter AR-3-8 sp. nov., isolated from arctic soil.</title>
        <authorList>
            <person name="Chaudhary D.K."/>
        </authorList>
    </citation>
    <scope>NUCLEOTIDE SEQUENCE [LARGE SCALE GENOMIC DNA]</scope>
    <source>
        <strain evidence="1 2">AR-3-8</strain>
    </source>
</reference>
<accession>A0A4U6D7P8</accession>
<evidence type="ECO:0000313" key="2">
    <source>
        <dbReference type="Proteomes" id="UP000304900"/>
    </source>
</evidence>
<gene>
    <name evidence="1" type="ORF">FDK13_09760</name>
</gene>
<dbReference type="RefSeq" id="WP_137339802.1">
    <property type="nucleotide sequence ID" value="NZ_BSQH01000007.1"/>
</dbReference>
<keyword evidence="2" id="KW-1185">Reference proteome</keyword>
<protein>
    <submittedName>
        <fullName evidence="1">Uncharacterized protein</fullName>
    </submittedName>
</protein>
<dbReference type="EMBL" id="SZVO01000004">
    <property type="protein sequence ID" value="TKT92257.1"/>
    <property type="molecule type" value="Genomic_DNA"/>
</dbReference>
<proteinExistence type="predicted"/>
<evidence type="ECO:0000313" key="1">
    <source>
        <dbReference type="EMBL" id="TKT92257.1"/>
    </source>
</evidence>
<dbReference type="OrthoDB" id="6099217at2"/>
<organism evidence="1 2">
    <name type="scientific">Dyadobacter frigoris</name>
    <dbReference type="NCBI Taxonomy" id="2576211"/>
    <lineage>
        <taxon>Bacteria</taxon>
        <taxon>Pseudomonadati</taxon>
        <taxon>Bacteroidota</taxon>
        <taxon>Cytophagia</taxon>
        <taxon>Cytophagales</taxon>
        <taxon>Spirosomataceae</taxon>
        <taxon>Dyadobacter</taxon>
    </lineage>
</organism>
<sequence>MLNMPYKAGFLPEKLPVPTQFWFEFIKLSNSVNWYRAHNSSIIDGYLKYTAWAELETVPEKIFINMVLYRLLFAQSLEEGQDSLPKLSKILGDPRGGSVQFITGLDPYYPDHYPMNEQEINEVLGKTHSLAEFGVKFLDDVLIEPELTYLYQAASIWNKQPDLVTLIKDHKPAYPSGKEFPDTFKSLIMNILIWFRNLFARKNKFN</sequence>